<protein>
    <submittedName>
        <fullName evidence="1">Uncharacterized protein</fullName>
    </submittedName>
</protein>
<dbReference type="Proteomes" id="UP000195440">
    <property type="component" value="Unassembled WGS sequence"/>
</dbReference>
<reference evidence="1 2" key="1">
    <citation type="journal article" date="2017" name="Syst. Appl. Microbiol.">
        <title>Pseudomonas caspiana sp. nov., a citrus pathogen in the Pseudomonas syringae phylogenetic group.</title>
        <authorList>
            <person name="Busquets A."/>
            <person name="Gomila M."/>
            <person name="Beiki F."/>
            <person name="Mulet M."/>
            <person name="Rahimian H."/>
            <person name="Garcia-Valdes E."/>
            <person name="Lalucat J."/>
        </authorList>
    </citation>
    <scope>NUCLEOTIDE SEQUENCE [LARGE SCALE GENOMIC DNA]</scope>
    <source>
        <strain evidence="1 2">FBF102</strain>
    </source>
</reference>
<comment type="caution">
    <text evidence="1">The sequence shown here is derived from an EMBL/GenBank/DDBJ whole genome shotgun (WGS) entry which is preliminary data.</text>
</comment>
<name>A0A1Y3NWD4_9PSED</name>
<proteinExistence type="predicted"/>
<gene>
    <name evidence="1" type="ORF">AUC60_21445</name>
</gene>
<dbReference type="AlphaFoldDB" id="A0A1Y3NWD4"/>
<accession>A0A1Y3NWD4</accession>
<sequence>MYLAFGPGEGTATINYDGEQKKFMFNALDKRDRTRYYRVQLKGEYTLEGNNCGSFMNFDAPKLVSESSATRVITFRTGYSNAVDKGACEVFLKSTPTTATRTVSVSLGALDFRISLGIYDVLPSGKHLFSVTLNDYIRIKERKNNVVINDRLAAGPVYVSGYINLKASLSFRLLSDAGKTMMFDPNNTVVDFFRVQGEFKTNFLAITTTVNCQYIHEGKCALFDGNSYLPLSIGVRSDYLVRNTSTVTLKPGVPQKLTGPLGFKIGTKAPIQYMFGLSREDVMANPASFGREFSGDVTMIVEGDF</sequence>
<dbReference type="EMBL" id="LOHF01000022">
    <property type="protein sequence ID" value="OUM71890.1"/>
    <property type="molecule type" value="Genomic_DNA"/>
</dbReference>
<keyword evidence="2" id="KW-1185">Reference proteome</keyword>
<organism evidence="1 2">
    <name type="scientific">Pseudomonas caspiana</name>
    <dbReference type="NCBI Taxonomy" id="1451454"/>
    <lineage>
        <taxon>Bacteria</taxon>
        <taxon>Pseudomonadati</taxon>
        <taxon>Pseudomonadota</taxon>
        <taxon>Gammaproteobacteria</taxon>
        <taxon>Pseudomonadales</taxon>
        <taxon>Pseudomonadaceae</taxon>
        <taxon>Pseudomonas</taxon>
    </lineage>
</organism>
<evidence type="ECO:0000313" key="1">
    <source>
        <dbReference type="EMBL" id="OUM71890.1"/>
    </source>
</evidence>
<evidence type="ECO:0000313" key="2">
    <source>
        <dbReference type="Proteomes" id="UP000195440"/>
    </source>
</evidence>